<gene>
    <name evidence="6" type="ORF">ACFQPB_15495</name>
</gene>
<reference evidence="7" key="1">
    <citation type="journal article" date="2019" name="Int. J. Syst. Evol. Microbiol.">
        <title>The Global Catalogue of Microorganisms (GCM) 10K type strain sequencing project: providing services to taxonomists for standard genome sequencing and annotation.</title>
        <authorList>
            <consortium name="The Broad Institute Genomics Platform"/>
            <consortium name="The Broad Institute Genome Sequencing Center for Infectious Disease"/>
            <person name="Wu L."/>
            <person name="Ma J."/>
        </authorList>
    </citation>
    <scope>NUCLEOTIDE SEQUENCE [LARGE SCALE GENOMIC DNA]</scope>
    <source>
        <strain evidence="7">CGMCC 1.12371</strain>
    </source>
</reference>
<evidence type="ECO:0000256" key="2">
    <source>
        <dbReference type="ARBA" id="ARBA00023015"/>
    </source>
</evidence>
<keyword evidence="7" id="KW-1185">Reference proteome</keyword>
<dbReference type="Gene3D" id="1.10.10.10">
    <property type="entry name" value="Winged helix-like DNA-binding domain superfamily/Winged helix DNA-binding domain"/>
    <property type="match status" value="1"/>
</dbReference>
<dbReference type="Pfam" id="PF00126">
    <property type="entry name" value="HTH_1"/>
    <property type="match status" value="1"/>
</dbReference>
<evidence type="ECO:0000256" key="3">
    <source>
        <dbReference type="ARBA" id="ARBA00023125"/>
    </source>
</evidence>
<evidence type="ECO:0000256" key="4">
    <source>
        <dbReference type="ARBA" id="ARBA00023163"/>
    </source>
</evidence>
<evidence type="ECO:0000313" key="7">
    <source>
        <dbReference type="Proteomes" id="UP001596501"/>
    </source>
</evidence>
<keyword evidence="2" id="KW-0805">Transcription regulation</keyword>
<name>A0ABW2QLU8_9BURK</name>
<dbReference type="PANTHER" id="PTHR30419">
    <property type="entry name" value="HTH-TYPE TRANSCRIPTIONAL REGULATOR YBHD"/>
    <property type="match status" value="1"/>
</dbReference>
<dbReference type="SUPFAM" id="SSF46785">
    <property type="entry name" value="Winged helix' DNA-binding domain"/>
    <property type="match status" value="1"/>
</dbReference>
<dbReference type="Pfam" id="PF03466">
    <property type="entry name" value="LysR_substrate"/>
    <property type="match status" value="1"/>
</dbReference>
<dbReference type="PRINTS" id="PR00039">
    <property type="entry name" value="HTHLYSR"/>
</dbReference>
<organism evidence="6 7">
    <name type="scientific">Hydrogenophaga atypica</name>
    <dbReference type="NCBI Taxonomy" id="249409"/>
    <lineage>
        <taxon>Bacteria</taxon>
        <taxon>Pseudomonadati</taxon>
        <taxon>Pseudomonadota</taxon>
        <taxon>Betaproteobacteria</taxon>
        <taxon>Burkholderiales</taxon>
        <taxon>Comamonadaceae</taxon>
        <taxon>Hydrogenophaga</taxon>
    </lineage>
</organism>
<evidence type="ECO:0000259" key="5">
    <source>
        <dbReference type="PROSITE" id="PS50931"/>
    </source>
</evidence>
<comment type="caution">
    <text evidence="6">The sequence shown here is derived from an EMBL/GenBank/DDBJ whole genome shotgun (WGS) entry which is preliminary data.</text>
</comment>
<dbReference type="SUPFAM" id="SSF53850">
    <property type="entry name" value="Periplasmic binding protein-like II"/>
    <property type="match status" value="1"/>
</dbReference>
<keyword evidence="4" id="KW-0804">Transcription</keyword>
<dbReference type="InterPro" id="IPR005119">
    <property type="entry name" value="LysR_subst-bd"/>
</dbReference>
<proteinExistence type="inferred from homology"/>
<dbReference type="Proteomes" id="UP001596501">
    <property type="component" value="Unassembled WGS sequence"/>
</dbReference>
<evidence type="ECO:0000256" key="1">
    <source>
        <dbReference type="ARBA" id="ARBA00009437"/>
    </source>
</evidence>
<dbReference type="InterPro" id="IPR050950">
    <property type="entry name" value="HTH-type_LysR_regulators"/>
</dbReference>
<dbReference type="InterPro" id="IPR036390">
    <property type="entry name" value="WH_DNA-bd_sf"/>
</dbReference>
<comment type="similarity">
    <text evidence="1">Belongs to the LysR transcriptional regulatory family.</text>
</comment>
<dbReference type="PROSITE" id="PS50931">
    <property type="entry name" value="HTH_LYSR"/>
    <property type="match status" value="1"/>
</dbReference>
<dbReference type="InterPro" id="IPR000847">
    <property type="entry name" value="LysR_HTH_N"/>
</dbReference>
<evidence type="ECO:0000313" key="6">
    <source>
        <dbReference type="EMBL" id="MFC7410271.1"/>
    </source>
</evidence>
<sequence>MKFNTGQLEVFAVVVECGSIRAAARRLGLTQPAVTYVVRELERQAGAALLLRQTSGVVLTPLGESLHRRTLRLLEEWRQAQDELAQLRDGSSGSLRLAFSSGAAARVLAPALDAFRQARPGVRLDIHELSLSDPRDLWKVGQYDFAVISELDEPVDDQLDRQVLFRVPLQVMARRNHPLAQARLLSELRDCLWLLPGYGQRVIVDRMLALCGEPPRQVMMVQSLYIALSLVRSTDALVLMSNVVLDDPQLAQTIVPLPLRERLPQLRVSLVSQHMGGLTPAARQFADGLLTVAQGSLTPAVAAGKRGRAVVKPPASRRP</sequence>
<dbReference type="InterPro" id="IPR036388">
    <property type="entry name" value="WH-like_DNA-bd_sf"/>
</dbReference>
<dbReference type="Gene3D" id="3.40.190.290">
    <property type="match status" value="1"/>
</dbReference>
<dbReference type="EMBL" id="JBHTCA010000013">
    <property type="protein sequence ID" value="MFC7410271.1"/>
    <property type="molecule type" value="Genomic_DNA"/>
</dbReference>
<protein>
    <submittedName>
        <fullName evidence="6">LysR family transcriptional regulator</fullName>
    </submittedName>
</protein>
<dbReference type="PANTHER" id="PTHR30419:SF30">
    <property type="entry name" value="LYSR FAMILY TRANSCRIPTIONAL REGULATOR"/>
    <property type="match status" value="1"/>
</dbReference>
<accession>A0ABW2QLU8</accession>
<feature type="domain" description="HTH lysR-type" evidence="5">
    <location>
        <begin position="1"/>
        <end position="60"/>
    </location>
</feature>
<dbReference type="RefSeq" id="WP_382225082.1">
    <property type="nucleotide sequence ID" value="NZ_JBHTCA010000013.1"/>
</dbReference>
<dbReference type="CDD" id="cd05466">
    <property type="entry name" value="PBP2_LTTR_substrate"/>
    <property type="match status" value="1"/>
</dbReference>
<keyword evidence="3" id="KW-0238">DNA-binding</keyword>